<dbReference type="EMBL" id="GDIQ01012494">
    <property type="protein sequence ID" value="JAN82243.1"/>
    <property type="molecule type" value="Transcribed_RNA"/>
</dbReference>
<sequence>MRREFVFFFFRGGVINRTACKRKRFGPIDERLSFSLPSRVFRRISCSKLSDVECLEAFEI</sequence>
<accession>A0A0P6I281</accession>
<proteinExistence type="predicted"/>
<name>A0A0P6I281_9CRUS</name>
<reference evidence="1" key="1">
    <citation type="submission" date="2015-10" db="EMBL/GenBank/DDBJ databases">
        <title>EvidentialGene: Evidence-directed Construction of Complete mRNA Transcriptomes without Genomes.</title>
        <authorList>
            <person name="Gilbert D.G."/>
        </authorList>
    </citation>
    <scope>NUCLEOTIDE SEQUENCE</scope>
</reference>
<organism evidence="1">
    <name type="scientific">Daphnia magna</name>
    <dbReference type="NCBI Taxonomy" id="35525"/>
    <lineage>
        <taxon>Eukaryota</taxon>
        <taxon>Metazoa</taxon>
        <taxon>Ecdysozoa</taxon>
        <taxon>Arthropoda</taxon>
        <taxon>Crustacea</taxon>
        <taxon>Branchiopoda</taxon>
        <taxon>Diplostraca</taxon>
        <taxon>Cladocera</taxon>
        <taxon>Anomopoda</taxon>
        <taxon>Daphniidae</taxon>
        <taxon>Daphnia</taxon>
    </lineage>
</organism>
<evidence type="ECO:0000313" key="1">
    <source>
        <dbReference type="EMBL" id="JAN82243.1"/>
    </source>
</evidence>
<protein>
    <submittedName>
        <fullName evidence="1">Uncharacterized protein</fullName>
    </submittedName>
</protein>
<dbReference type="AlphaFoldDB" id="A0A0P6I281"/>